<dbReference type="AlphaFoldDB" id="A0A6A4VNJ7"/>
<dbReference type="Gene3D" id="3.90.1200.10">
    <property type="match status" value="1"/>
</dbReference>
<name>A0A6A4VNJ7_AMPAM</name>
<sequence>MALPIPSGPDDVTDEWLEQLLRRYHGDEYRLSSVTPTSIEANQVSYCSEMRVLDCTGHLGSRSLTDHILVKLLPKEANIRALVTQLKLVQCETNVYKDLLPELCQFERSRGRSAVASMIVRCLCAEIDDSGHPDGLRYVIVLENLQPAGFSTPEPLNLPENALPEAVRQLAQLAATSNAWLRNCSLQDPPYVLTTRLPKDHPTSQLIRIGVQNVEPGLRRQNRLKLLEKLHRVEERATELISAGLQPREPKLRVVTHGDYRDGNLLLRRVEGGENGEENGEGPDEGSRSDRGARWEVRVVDWQATMVAHPAVDLIYLLMLSVPRSVMKRVEERVLDIYWEGFSASCGALGADCPLTRRQLTEDFRQAKLLGLMWCLCMVTLWGKQPLWPDHCIDVAVEVEELGLLEGL</sequence>
<dbReference type="PANTHER" id="PTHR11012:SF58">
    <property type="entry name" value="CHK KINASE-LIKE DOMAIN-CONTAINING PROTEIN"/>
    <property type="match status" value="1"/>
</dbReference>
<dbReference type="InterPro" id="IPR011009">
    <property type="entry name" value="Kinase-like_dom_sf"/>
</dbReference>
<organism evidence="3 4">
    <name type="scientific">Amphibalanus amphitrite</name>
    <name type="common">Striped barnacle</name>
    <name type="synonym">Balanus amphitrite</name>
    <dbReference type="NCBI Taxonomy" id="1232801"/>
    <lineage>
        <taxon>Eukaryota</taxon>
        <taxon>Metazoa</taxon>
        <taxon>Ecdysozoa</taxon>
        <taxon>Arthropoda</taxon>
        <taxon>Crustacea</taxon>
        <taxon>Multicrustacea</taxon>
        <taxon>Cirripedia</taxon>
        <taxon>Thoracica</taxon>
        <taxon>Thoracicalcarea</taxon>
        <taxon>Balanomorpha</taxon>
        <taxon>Balanoidea</taxon>
        <taxon>Balanidae</taxon>
        <taxon>Amphibalaninae</taxon>
        <taxon>Amphibalanus</taxon>
    </lineage>
</organism>
<feature type="region of interest" description="Disordered" evidence="1">
    <location>
        <begin position="270"/>
        <end position="290"/>
    </location>
</feature>
<evidence type="ECO:0000259" key="2">
    <source>
        <dbReference type="SMART" id="SM00587"/>
    </source>
</evidence>
<dbReference type="Proteomes" id="UP000440578">
    <property type="component" value="Unassembled WGS sequence"/>
</dbReference>
<dbReference type="OrthoDB" id="8250698at2759"/>
<gene>
    <name evidence="3" type="ORF">FJT64_006379</name>
</gene>
<evidence type="ECO:0000256" key="1">
    <source>
        <dbReference type="SAM" id="MobiDB-lite"/>
    </source>
</evidence>
<accession>A0A6A4VNJ7</accession>
<dbReference type="InterPro" id="IPR004119">
    <property type="entry name" value="EcKL"/>
</dbReference>
<comment type="caution">
    <text evidence="3">The sequence shown here is derived from an EMBL/GenBank/DDBJ whole genome shotgun (WGS) entry which is preliminary data.</text>
</comment>
<proteinExistence type="predicted"/>
<dbReference type="EMBL" id="VIIS01001580">
    <property type="protein sequence ID" value="KAF0296136.1"/>
    <property type="molecule type" value="Genomic_DNA"/>
</dbReference>
<protein>
    <recommendedName>
        <fullName evidence="2">CHK kinase-like domain-containing protein</fullName>
    </recommendedName>
</protein>
<evidence type="ECO:0000313" key="3">
    <source>
        <dbReference type="EMBL" id="KAF0296136.1"/>
    </source>
</evidence>
<feature type="domain" description="CHK kinase-like" evidence="2">
    <location>
        <begin position="140"/>
        <end position="348"/>
    </location>
</feature>
<dbReference type="Pfam" id="PF02958">
    <property type="entry name" value="EcKL"/>
    <property type="match status" value="2"/>
</dbReference>
<dbReference type="InterPro" id="IPR015897">
    <property type="entry name" value="CHK_kinase-like"/>
</dbReference>
<dbReference type="SMART" id="SM00587">
    <property type="entry name" value="CHK"/>
    <property type="match status" value="1"/>
</dbReference>
<reference evidence="3 4" key="1">
    <citation type="submission" date="2019-07" db="EMBL/GenBank/DDBJ databases">
        <title>Draft genome assembly of a fouling barnacle, Amphibalanus amphitrite (Darwin, 1854): The first reference genome for Thecostraca.</title>
        <authorList>
            <person name="Kim W."/>
        </authorList>
    </citation>
    <scope>NUCLEOTIDE SEQUENCE [LARGE SCALE GENOMIC DNA]</scope>
    <source>
        <strain evidence="3">SNU_AA5</strain>
        <tissue evidence="3">Soma without cirri and trophi</tissue>
    </source>
</reference>
<dbReference type="SUPFAM" id="SSF56112">
    <property type="entry name" value="Protein kinase-like (PK-like)"/>
    <property type="match status" value="1"/>
</dbReference>
<feature type="compositionally biased region" description="Acidic residues" evidence="1">
    <location>
        <begin position="274"/>
        <end position="284"/>
    </location>
</feature>
<evidence type="ECO:0000313" key="4">
    <source>
        <dbReference type="Proteomes" id="UP000440578"/>
    </source>
</evidence>
<dbReference type="PANTHER" id="PTHR11012">
    <property type="entry name" value="PROTEIN KINASE-LIKE DOMAIN-CONTAINING"/>
    <property type="match status" value="1"/>
</dbReference>
<keyword evidence="4" id="KW-1185">Reference proteome</keyword>